<protein>
    <submittedName>
        <fullName evidence="1">Uncharacterized protein</fullName>
    </submittedName>
</protein>
<dbReference type="AlphaFoldDB" id="A0A5C6F5X4"/>
<organism evidence="1 2">
    <name type="scientific">Rubripirellula reticaptiva</name>
    <dbReference type="NCBI Taxonomy" id="2528013"/>
    <lineage>
        <taxon>Bacteria</taxon>
        <taxon>Pseudomonadati</taxon>
        <taxon>Planctomycetota</taxon>
        <taxon>Planctomycetia</taxon>
        <taxon>Pirellulales</taxon>
        <taxon>Pirellulaceae</taxon>
        <taxon>Rubripirellula</taxon>
    </lineage>
</organism>
<name>A0A5C6F5X4_9BACT</name>
<accession>A0A5C6F5X4</accession>
<comment type="caution">
    <text evidence="1">The sequence shown here is derived from an EMBL/GenBank/DDBJ whole genome shotgun (WGS) entry which is preliminary data.</text>
</comment>
<reference evidence="1 2" key="1">
    <citation type="submission" date="2019-02" db="EMBL/GenBank/DDBJ databases">
        <title>Deep-cultivation of Planctomycetes and their phenomic and genomic characterization uncovers novel biology.</title>
        <authorList>
            <person name="Wiegand S."/>
            <person name="Jogler M."/>
            <person name="Boedeker C."/>
            <person name="Pinto D."/>
            <person name="Vollmers J."/>
            <person name="Rivas-Marin E."/>
            <person name="Kohn T."/>
            <person name="Peeters S.H."/>
            <person name="Heuer A."/>
            <person name="Rast P."/>
            <person name="Oberbeckmann S."/>
            <person name="Bunk B."/>
            <person name="Jeske O."/>
            <person name="Meyerdierks A."/>
            <person name="Storesund J.E."/>
            <person name="Kallscheuer N."/>
            <person name="Luecker S."/>
            <person name="Lage O.M."/>
            <person name="Pohl T."/>
            <person name="Merkel B.J."/>
            <person name="Hornburger P."/>
            <person name="Mueller R.-W."/>
            <person name="Bruemmer F."/>
            <person name="Labrenz M."/>
            <person name="Spormann A.M."/>
            <person name="Op Den Camp H."/>
            <person name="Overmann J."/>
            <person name="Amann R."/>
            <person name="Jetten M.S.M."/>
            <person name="Mascher T."/>
            <person name="Medema M.H."/>
            <person name="Devos D.P."/>
            <person name="Kaster A.-K."/>
            <person name="Ovreas L."/>
            <person name="Rohde M."/>
            <person name="Galperin M.Y."/>
            <person name="Jogler C."/>
        </authorList>
    </citation>
    <scope>NUCLEOTIDE SEQUENCE [LARGE SCALE GENOMIC DNA]</scope>
    <source>
        <strain evidence="1 2">Poly59</strain>
    </source>
</reference>
<evidence type="ECO:0000313" key="2">
    <source>
        <dbReference type="Proteomes" id="UP000317977"/>
    </source>
</evidence>
<sequence length="51" mass="5779">MEDEDAKRAGTSTPLLILISKHRHENRLLTKLFKLPKSISSQPESRSLHAP</sequence>
<dbReference type="EMBL" id="SJPX01000002">
    <property type="protein sequence ID" value="TWU55476.1"/>
    <property type="molecule type" value="Genomic_DNA"/>
</dbReference>
<proteinExistence type="predicted"/>
<keyword evidence="2" id="KW-1185">Reference proteome</keyword>
<dbReference type="Proteomes" id="UP000317977">
    <property type="component" value="Unassembled WGS sequence"/>
</dbReference>
<gene>
    <name evidence="1" type="ORF">Poly59_17750</name>
</gene>
<evidence type="ECO:0000313" key="1">
    <source>
        <dbReference type="EMBL" id="TWU55476.1"/>
    </source>
</evidence>